<dbReference type="PANTHER" id="PTHR30026">
    <property type="entry name" value="OUTER MEMBRANE PROTEIN TOLC"/>
    <property type="match status" value="1"/>
</dbReference>
<dbReference type="GO" id="GO:1990281">
    <property type="term" value="C:efflux pump complex"/>
    <property type="evidence" value="ECO:0007669"/>
    <property type="project" value="TreeGrafter"/>
</dbReference>
<keyword evidence="5" id="KW-0812">Transmembrane</keyword>
<accession>A0A3D8YEX8</accession>
<evidence type="ECO:0000256" key="2">
    <source>
        <dbReference type="ARBA" id="ARBA00007613"/>
    </source>
</evidence>
<dbReference type="GO" id="GO:0015562">
    <property type="term" value="F:efflux transmembrane transporter activity"/>
    <property type="evidence" value="ECO:0007669"/>
    <property type="project" value="InterPro"/>
</dbReference>
<dbReference type="PANTHER" id="PTHR30026:SF20">
    <property type="entry name" value="OUTER MEMBRANE PROTEIN TOLC"/>
    <property type="match status" value="1"/>
</dbReference>
<evidence type="ECO:0000256" key="5">
    <source>
        <dbReference type="ARBA" id="ARBA00022692"/>
    </source>
</evidence>
<evidence type="ECO:0000256" key="3">
    <source>
        <dbReference type="ARBA" id="ARBA00022448"/>
    </source>
</evidence>
<dbReference type="Pfam" id="PF02321">
    <property type="entry name" value="OEP"/>
    <property type="match status" value="2"/>
</dbReference>
<keyword evidence="6" id="KW-0472">Membrane</keyword>
<evidence type="ECO:0000256" key="7">
    <source>
        <dbReference type="ARBA" id="ARBA00023237"/>
    </source>
</evidence>
<keyword evidence="3" id="KW-0813">Transport</keyword>
<reference evidence="8 9" key="1">
    <citation type="submission" date="2018-07" db="EMBL/GenBank/DDBJ databases">
        <title>Dyadobacter roseus sp. nov., isolated from rose rhizosphere soil.</title>
        <authorList>
            <person name="Chen L."/>
        </authorList>
    </citation>
    <scope>NUCLEOTIDE SEQUENCE [LARGE SCALE GENOMIC DNA]</scope>
    <source>
        <strain evidence="8 9">RS19</strain>
    </source>
</reference>
<gene>
    <name evidence="8" type="ORF">DSL64_06070</name>
</gene>
<comment type="caution">
    <text evidence="8">The sequence shown here is derived from an EMBL/GenBank/DDBJ whole genome shotgun (WGS) entry which is preliminary data.</text>
</comment>
<evidence type="ECO:0000313" key="8">
    <source>
        <dbReference type="EMBL" id="REA63179.1"/>
    </source>
</evidence>
<protein>
    <submittedName>
        <fullName evidence="8">TolC family protein</fullName>
    </submittedName>
</protein>
<keyword evidence="9" id="KW-1185">Reference proteome</keyword>
<proteinExistence type="inferred from homology"/>
<dbReference type="EMBL" id="QNUL01000003">
    <property type="protein sequence ID" value="REA63179.1"/>
    <property type="molecule type" value="Genomic_DNA"/>
</dbReference>
<dbReference type="Proteomes" id="UP000256373">
    <property type="component" value="Unassembled WGS sequence"/>
</dbReference>
<dbReference type="Gene3D" id="1.20.1600.10">
    <property type="entry name" value="Outer membrane efflux proteins (OEP)"/>
    <property type="match status" value="1"/>
</dbReference>
<organism evidence="8 9">
    <name type="scientific">Dyadobacter luteus</name>
    <dbReference type="NCBI Taxonomy" id="2259619"/>
    <lineage>
        <taxon>Bacteria</taxon>
        <taxon>Pseudomonadati</taxon>
        <taxon>Bacteroidota</taxon>
        <taxon>Cytophagia</taxon>
        <taxon>Cytophagales</taxon>
        <taxon>Spirosomataceae</taxon>
        <taxon>Dyadobacter</taxon>
    </lineage>
</organism>
<dbReference type="SUPFAM" id="SSF56954">
    <property type="entry name" value="Outer membrane efflux proteins (OEP)"/>
    <property type="match status" value="1"/>
</dbReference>
<dbReference type="InterPro" id="IPR051906">
    <property type="entry name" value="TolC-like"/>
</dbReference>
<comment type="similarity">
    <text evidence="2">Belongs to the outer membrane factor (OMF) (TC 1.B.17) family.</text>
</comment>
<dbReference type="GO" id="GO:0015288">
    <property type="term" value="F:porin activity"/>
    <property type="evidence" value="ECO:0007669"/>
    <property type="project" value="TreeGrafter"/>
</dbReference>
<evidence type="ECO:0000256" key="6">
    <source>
        <dbReference type="ARBA" id="ARBA00023136"/>
    </source>
</evidence>
<evidence type="ECO:0000313" key="9">
    <source>
        <dbReference type="Proteomes" id="UP000256373"/>
    </source>
</evidence>
<dbReference type="GO" id="GO:0009279">
    <property type="term" value="C:cell outer membrane"/>
    <property type="evidence" value="ECO:0007669"/>
    <property type="project" value="UniProtKB-SubCell"/>
</dbReference>
<dbReference type="AlphaFoldDB" id="A0A3D8YEX8"/>
<evidence type="ECO:0000256" key="4">
    <source>
        <dbReference type="ARBA" id="ARBA00022452"/>
    </source>
</evidence>
<comment type="subcellular location">
    <subcellularLocation>
        <location evidence="1">Cell outer membrane</location>
    </subcellularLocation>
</comment>
<name>A0A3D8YEX8_9BACT</name>
<dbReference type="InterPro" id="IPR003423">
    <property type="entry name" value="OMP_efflux"/>
</dbReference>
<evidence type="ECO:0000256" key="1">
    <source>
        <dbReference type="ARBA" id="ARBA00004442"/>
    </source>
</evidence>
<keyword evidence="4" id="KW-1134">Transmembrane beta strand</keyword>
<sequence>MGKDRTFVQYLQITHKSKKMTPLSTLRSKELSKVQFNQKEKKASFLIYHKGLHQSLTHFIISTLTFVWLFPTTAEAQKINITLSEAIRIASQNNKSIQHARIHKQIANENILEKRELLLPEVDVHASYARITDLTEYRHGLGDKFITHTIPVIADFTGSVKTPLYTGGRIKYTIEKAIQEDEIAQIHLEKVRNDIQIEVTDLFLRIFKMKELEKLLTENIREEQDRLKEVRVFKAHGTVTKNEVLRAELQLSNRQLSLATNHRQIDVALHDLQTLLELPENEHLDIDTSQVLNMPVSSPDHEQYLRATLSRDELRIAQKQEEALIRDIKITKANYYPSVHFFASYGFNYPNYMFFPPNPYLYTLGKIGVEATYNLSGLYKNRTRIHIAHKRLQSQQVYTNIVRDKLSDQVHRDYSELQDLLETIPVRQKALLQAQENYRIVKVKYLNQLALITEMIDADNVLLQARFDLTAARVDTVSKYQQLLYTSGLLQ</sequence>
<keyword evidence="7" id="KW-0998">Cell outer membrane</keyword>